<evidence type="ECO:0000313" key="2">
    <source>
        <dbReference type="EMBL" id="GMA88724.1"/>
    </source>
</evidence>
<protein>
    <submittedName>
        <fullName evidence="2">Uncharacterized protein</fullName>
    </submittedName>
</protein>
<accession>A0ABQ6JLG7</accession>
<feature type="transmembrane region" description="Helical" evidence="1">
    <location>
        <begin position="21"/>
        <end position="40"/>
    </location>
</feature>
<evidence type="ECO:0000256" key="1">
    <source>
        <dbReference type="SAM" id="Phobius"/>
    </source>
</evidence>
<keyword evidence="1" id="KW-0472">Membrane</keyword>
<sequence length="121" mass="12566">MRARRAADMLCRVTTVGPTRRGAWWSTALAALLVVVGAVASATQDVLLVASGLASGAVAVVVSRRLHGPDRAAWLLVGLAQVANGVGNVAIVLDHDGWFAQADLGARCSSRRPGRAWSPGR</sequence>
<dbReference type="EMBL" id="BSUZ01000001">
    <property type="protein sequence ID" value="GMA88724.1"/>
    <property type="molecule type" value="Genomic_DNA"/>
</dbReference>
<organism evidence="2 3">
    <name type="scientific">Angustibacter aerolatus</name>
    <dbReference type="NCBI Taxonomy" id="1162965"/>
    <lineage>
        <taxon>Bacteria</taxon>
        <taxon>Bacillati</taxon>
        <taxon>Actinomycetota</taxon>
        <taxon>Actinomycetes</taxon>
        <taxon>Kineosporiales</taxon>
        <taxon>Kineosporiaceae</taxon>
    </lineage>
</organism>
<comment type="caution">
    <text evidence="2">The sequence shown here is derived from an EMBL/GenBank/DDBJ whole genome shotgun (WGS) entry which is preliminary data.</text>
</comment>
<name>A0ABQ6JLG7_9ACTN</name>
<dbReference type="Proteomes" id="UP001157017">
    <property type="component" value="Unassembled WGS sequence"/>
</dbReference>
<feature type="transmembrane region" description="Helical" evidence="1">
    <location>
        <begin position="74"/>
        <end position="93"/>
    </location>
</feature>
<proteinExistence type="predicted"/>
<feature type="transmembrane region" description="Helical" evidence="1">
    <location>
        <begin position="46"/>
        <end position="62"/>
    </location>
</feature>
<gene>
    <name evidence="2" type="ORF">GCM10025868_39740</name>
</gene>
<keyword evidence="3" id="KW-1185">Reference proteome</keyword>
<evidence type="ECO:0000313" key="3">
    <source>
        <dbReference type="Proteomes" id="UP001157017"/>
    </source>
</evidence>
<reference evidence="3" key="1">
    <citation type="journal article" date="2019" name="Int. J. Syst. Evol. Microbiol.">
        <title>The Global Catalogue of Microorganisms (GCM) 10K type strain sequencing project: providing services to taxonomists for standard genome sequencing and annotation.</title>
        <authorList>
            <consortium name="The Broad Institute Genomics Platform"/>
            <consortium name="The Broad Institute Genome Sequencing Center for Infectious Disease"/>
            <person name="Wu L."/>
            <person name="Ma J."/>
        </authorList>
    </citation>
    <scope>NUCLEOTIDE SEQUENCE [LARGE SCALE GENOMIC DNA]</scope>
    <source>
        <strain evidence="3">NBRC 108730</strain>
    </source>
</reference>
<keyword evidence="1" id="KW-0812">Transmembrane</keyword>
<keyword evidence="1" id="KW-1133">Transmembrane helix</keyword>